<dbReference type="SUPFAM" id="SSF51161">
    <property type="entry name" value="Trimeric LpxA-like enzymes"/>
    <property type="match status" value="1"/>
</dbReference>
<dbReference type="EMBL" id="JBHLSS010000030">
    <property type="protein sequence ID" value="MFC0708898.1"/>
    <property type="molecule type" value="Genomic_DNA"/>
</dbReference>
<evidence type="ECO:0000313" key="1">
    <source>
        <dbReference type="EMBL" id="MFC0708898.1"/>
    </source>
</evidence>
<name>A0ABV6SH93_AZOPA</name>
<comment type="caution">
    <text evidence="1">The sequence shown here is derived from an EMBL/GenBank/DDBJ whole genome shotgun (WGS) entry which is preliminary data.</text>
</comment>
<evidence type="ECO:0000313" key="2">
    <source>
        <dbReference type="Proteomes" id="UP001589891"/>
    </source>
</evidence>
<dbReference type="CDD" id="cd04645">
    <property type="entry name" value="LbH_gamma_CA_like"/>
    <property type="match status" value="1"/>
</dbReference>
<reference evidence="1 2" key="1">
    <citation type="submission" date="2024-09" db="EMBL/GenBank/DDBJ databases">
        <authorList>
            <person name="Sun Q."/>
            <person name="Mori K."/>
        </authorList>
    </citation>
    <scope>NUCLEOTIDE SEQUENCE [LARGE SCALE GENOMIC DNA]</scope>
    <source>
        <strain evidence="1 2">NCAIM B.01794</strain>
    </source>
</reference>
<organism evidence="1 2">
    <name type="scientific">Azorhizophilus paspali</name>
    <name type="common">Azotobacter paspali</name>
    <dbReference type="NCBI Taxonomy" id="69963"/>
    <lineage>
        <taxon>Bacteria</taxon>
        <taxon>Pseudomonadati</taxon>
        <taxon>Pseudomonadota</taxon>
        <taxon>Gammaproteobacteria</taxon>
        <taxon>Pseudomonadales</taxon>
        <taxon>Pseudomonadaceae</taxon>
        <taxon>Azorhizophilus</taxon>
    </lineage>
</organism>
<sequence>MTIRTFQGITPILGERVFVDPASVVLGNVAIGDDSSIWPQVAIRGDVHRIRIGARTSIQDGSVLHVTHAGPFNAQGHPLEIGDEVTVGHKVTLHGCHIGNRVLVGMGAIVLDGAVVEDEVIVGAGSLVPPGKMLESGFLYVGSPVKQVRPLNDKERGFFRYSADNYVRLKDQHLAEHYLPLKEPHLLADHED</sequence>
<dbReference type="PANTHER" id="PTHR13061">
    <property type="entry name" value="DYNACTIN SUBUNIT P25"/>
    <property type="match status" value="1"/>
</dbReference>
<dbReference type="InterPro" id="IPR011004">
    <property type="entry name" value="Trimer_LpxA-like_sf"/>
</dbReference>
<gene>
    <name evidence="1" type="ORF">ACFFGX_04585</name>
</gene>
<dbReference type="InterPro" id="IPR050484">
    <property type="entry name" value="Transf_Hexapept/Carb_Anhydrase"/>
</dbReference>
<proteinExistence type="predicted"/>
<dbReference type="InterPro" id="IPR047324">
    <property type="entry name" value="LbH_gamma_CA-like"/>
</dbReference>
<dbReference type="Pfam" id="PF00132">
    <property type="entry name" value="Hexapep"/>
    <property type="match status" value="2"/>
</dbReference>
<dbReference type="RefSeq" id="WP_376943299.1">
    <property type="nucleotide sequence ID" value="NZ_CP171449.1"/>
</dbReference>
<accession>A0ABV6SH93</accession>
<dbReference type="PANTHER" id="PTHR13061:SF56">
    <property type="entry name" value="PROTEIN YRDA"/>
    <property type="match status" value="1"/>
</dbReference>
<keyword evidence="2" id="KW-1185">Reference proteome</keyword>
<protein>
    <submittedName>
        <fullName evidence="1">Gamma carbonic anhydrase family protein</fullName>
    </submittedName>
</protein>
<dbReference type="Gene3D" id="2.160.10.10">
    <property type="entry name" value="Hexapeptide repeat proteins"/>
    <property type="match status" value="1"/>
</dbReference>
<dbReference type="Proteomes" id="UP001589891">
    <property type="component" value="Unassembled WGS sequence"/>
</dbReference>
<dbReference type="InterPro" id="IPR001451">
    <property type="entry name" value="Hexapep"/>
</dbReference>